<evidence type="ECO:0000256" key="4">
    <source>
        <dbReference type="ARBA" id="ARBA00022824"/>
    </source>
</evidence>
<dbReference type="Proteomes" id="UP000002630">
    <property type="component" value="Unassembled WGS sequence"/>
</dbReference>
<evidence type="ECO:0000256" key="6">
    <source>
        <dbReference type="ARBA" id="ARBA00023136"/>
    </source>
</evidence>
<keyword evidence="3" id="KW-0378">Hydrolase</keyword>
<feature type="domain" description="Phosphatidic acid phosphatase type 2/haloperoxidase" evidence="9">
    <location>
        <begin position="138"/>
        <end position="246"/>
    </location>
</feature>
<dbReference type="eggNOG" id="KOG2822">
    <property type="taxonomic scope" value="Eukaryota"/>
</dbReference>
<gene>
    <name evidence="10" type="ORF">Esi_0529_0012</name>
</gene>
<dbReference type="Pfam" id="PF01569">
    <property type="entry name" value="PAP2"/>
    <property type="match status" value="1"/>
</dbReference>
<name>D7G3U1_ECTSI</name>
<dbReference type="STRING" id="2880.D7G3U1"/>
<dbReference type="PANTHER" id="PTHR14969">
    <property type="entry name" value="SPHINGOSINE-1-PHOSPHATE PHOSPHOHYDROLASE"/>
    <property type="match status" value="1"/>
</dbReference>
<proteinExistence type="inferred from homology"/>
<evidence type="ECO:0000256" key="8">
    <source>
        <dbReference type="SAM" id="Phobius"/>
    </source>
</evidence>
<reference evidence="10 11" key="1">
    <citation type="journal article" date="2010" name="Nature">
        <title>The Ectocarpus genome and the independent evolution of multicellularity in brown algae.</title>
        <authorList>
            <person name="Cock J.M."/>
            <person name="Sterck L."/>
            <person name="Rouze P."/>
            <person name="Scornet D."/>
            <person name="Allen A.E."/>
            <person name="Amoutzias G."/>
            <person name="Anthouard V."/>
            <person name="Artiguenave F."/>
            <person name="Aury J.M."/>
            <person name="Badger J.H."/>
            <person name="Beszteri B."/>
            <person name="Billiau K."/>
            <person name="Bonnet E."/>
            <person name="Bothwell J.H."/>
            <person name="Bowler C."/>
            <person name="Boyen C."/>
            <person name="Brownlee C."/>
            <person name="Carrano C.J."/>
            <person name="Charrier B."/>
            <person name="Cho G.Y."/>
            <person name="Coelho S.M."/>
            <person name="Collen J."/>
            <person name="Corre E."/>
            <person name="Da Silva C."/>
            <person name="Delage L."/>
            <person name="Delaroque N."/>
            <person name="Dittami S.M."/>
            <person name="Doulbeau S."/>
            <person name="Elias M."/>
            <person name="Farnham G."/>
            <person name="Gachon C.M."/>
            <person name="Gschloessl B."/>
            <person name="Heesch S."/>
            <person name="Jabbari K."/>
            <person name="Jubin C."/>
            <person name="Kawai H."/>
            <person name="Kimura K."/>
            <person name="Kloareg B."/>
            <person name="Kupper F.C."/>
            <person name="Lang D."/>
            <person name="Le Bail A."/>
            <person name="Leblanc C."/>
            <person name="Lerouge P."/>
            <person name="Lohr M."/>
            <person name="Lopez P.J."/>
            <person name="Martens C."/>
            <person name="Maumus F."/>
            <person name="Michel G."/>
            <person name="Miranda-Saavedra D."/>
            <person name="Morales J."/>
            <person name="Moreau H."/>
            <person name="Motomura T."/>
            <person name="Nagasato C."/>
            <person name="Napoli C.A."/>
            <person name="Nelson D.R."/>
            <person name="Nyvall-Collen P."/>
            <person name="Peters A.F."/>
            <person name="Pommier C."/>
            <person name="Potin P."/>
            <person name="Poulain J."/>
            <person name="Quesneville H."/>
            <person name="Read B."/>
            <person name="Rensing S.A."/>
            <person name="Ritter A."/>
            <person name="Rousvoal S."/>
            <person name="Samanta M."/>
            <person name="Samson G."/>
            <person name="Schroeder D.C."/>
            <person name="Segurens B."/>
            <person name="Strittmatter M."/>
            <person name="Tonon T."/>
            <person name="Tregear J.W."/>
            <person name="Valentin K."/>
            <person name="von Dassow P."/>
            <person name="Yamagishi T."/>
            <person name="Van de Peer Y."/>
            <person name="Wincker P."/>
        </authorList>
    </citation>
    <scope>NUCLEOTIDE SEQUENCE [LARGE SCALE GENOMIC DNA]</scope>
    <source>
        <strain evidence="11">Ec32 / CCAP1310/4</strain>
    </source>
</reference>
<evidence type="ECO:0000256" key="5">
    <source>
        <dbReference type="ARBA" id="ARBA00022989"/>
    </source>
</evidence>
<comment type="subcellular location">
    <subcellularLocation>
        <location evidence="1">Endoplasmic reticulum membrane</location>
        <topology evidence="1">Multi-pass membrane protein</topology>
    </subcellularLocation>
</comment>
<dbReference type="InterPro" id="IPR036938">
    <property type="entry name" value="PAP2/HPO_sf"/>
</dbReference>
<dbReference type="AlphaFoldDB" id="D7G3U1"/>
<evidence type="ECO:0000256" key="2">
    <source>
        <dbReference type="ARBA" id="ARBA00022692"/>
    </source>
</evidence>
<keyword evidence="4" id="KW-0256">Endoplasmic reticulum</keyword>
<keyword evidence="2 8" id="KW-0812">Transmembrane</keyword>
<dbReference type="OrthoDB" id="301434at2759"/>
<dbReference type="GO" id="GO:0005789">
    <property type="term" value="C:endoplasmic reticulum membrane"/>
    <property type="evidence" value="ECO:0007669"/>
    <property type="project" value="UniProtKB-SubCell"/>
</dbReference>
<keyword evidence="11" id="KW-1185">Reference proteome</keyword>
<sequence>MCRPKWFSGRVISGSLRRNLCDAVTSKRLLGYVRSFQAACGVSAAGRVGNAPLHALFTAASALGDEAFYTVALPLCAWVLDLELGRRLAFFWASTYYAGQAAKDKTSWGKKKSPNQKRNTPTGVRTRDLGFIRAALYQRSSGSWYGLPSTHTMGSLIPLFLVACHSRRGSGSGSSGCDGNDCSLLEGGAADVVGDSSYPTAGVLLWACLAWSSAIATSRLYMGVHSIPDVLAGYLLGGFLLTFWLAFGGAVDAFIVGNPMAWLVVLGGAGGAILAYPCPKKWTNSFGDTVIIVATAAGFLEACCLLHRGGRGDGGGGGGTGDVTLQVLQGVHLLSSGRAEGYGWGALLGDGRRCGVGFLVLLPMRSVLKLVSKGALSAVLARSPSWPKGETPRRNLVDIPSKVVVYGCMGFSSCYFVPSLWLYFGLEKE</sequence>
<dbReference type="GO" id="GO:0042392">
    <property type="term" value="F:sphingosine-1-phosphate phosphatase activity"/>
    <property type="evidence" value="ECO:0007669"/>
    <property type="project" value="TreeGrafter"/>
</dbReference>
<dbReference type="SUPFAM" id="SSF48317">
    <property type="entry name" value="Acid phosphatase/Vanadium-dependent haloperoxidase"/>
    <property type="match status" value="1"/>
</dbReference>
<dbReference type="EMBL" id="FN649760">
    <property type="protein sequence ID" value="CBJ33618.1"/>
    <property type="molecule type" value="Genomic_DNA"/>
</dbReference>
<evidence type="ECO:0000313" key="11">
    <source>
        <dbReference type="Proteomes" id="UP000002630"/>
    </source>
</evidence>
<evidence type="ECO:0000259" key="9">
    <source>
        <dbReference type="Pfam" id="PF01569"/>
    </source>
</evidence>
<feature type="transmembrane region" description="Helical" evidence="8">
    <location>
        <begin position="234"/>
        <end position="255"/>
    </location>
</feature>
<evidence type="ECO:0000256" key="1">
    <source>
        <dbReference type="ARBA" id="ARBA00004477"/>
    </source>
</evidence>
<feature type="transmembrane region" description="Helical" evidence="8">
    <location>
        <begin position="403"/>
        <end position="424"/>
    </location>
</feature>
<dbReference type="GO" id="GO:0006670">
    <property type="term" value="P:sphingosine metabolic process"/>
    <property type="evidence" value="ECO:0007669"/>
    <property type="project" value="TreeGrafter"/>
</dbReference>
<comment type="similarity">
    <text evidence="7">Belongs to the type 2 lipid phosphate phosphatase family.</text>
</comment>
<dbReference type="PANTHER" id="PTHR14969:SF28">
    <property type="entry name" value="DIHYDROSPHINGOSINE 1-PHOSPHATE PHOSPHATASE LCB3-RELATED"/>
    <property type="match status" value="1"/>
</dbReference>
<dbReference type="InterPro" id="IPR000326">
    <property type="entry name" value="PAP2/HPO"/>
</dbReference>
<evidence type="ECO:0000256" key="7">
    <source>
        <dbReference type="ARBA" id="ARBA00038324"/>
    </source>
</evidence>
<evidence type="ECO:0000313" key="10">
    <source>
        <dbReference type="EMBL" id="CBJ33618.1"/>
    </source>
</evidence>
<organism evidence="10 11">
    <name type="scientific">Ectocarpus siliculosus</name>
    <name type="common">Brown alga</name>
    <name type="synonym">Conferva siliculosa</name>
    <dbReference type="NCBI Taxonomy" id="2880"/>
    <lineage>
        <taxon>Eukaryota</taxon>
        <taxon>Sar</taxon>
        <taxon>Stramenopiles</taxon>
        <taxon>Ochrophyta</taxon>
        <taxon>PX clade</taxon>
        <taxon>Phaeophyceae</taxon>
        <taxon>Ectocarpales</taxon>
        <taxon>Ectocarpaceae</taxon>
        <taxon>Ectocarpus</taxon>
    </lineage>
</organism>
<dbReference type="InParanoid" id="D7G3U1"/>
<protein>
    <submittedName>
        <fullName evidence="10">Sphingosine-1-phosphate phosphatase</fullName>
    </submittedName>
</protein>
<evidence type="ECO:0000256" key="3">
    <source>
        <dbReference type="ARBA" id="ARBA00022801"/>
    </source>
</evidence>
<feature type="transmembrane region" description="Helical" evidence="8">
    <location>
        <begin position="261"/>
        <end position="278"/>
    </location>
</feature>
<accession>D7G3U1</accession>
<keyword evidence="5 8" id="KW-1133">Transmembrane helix</keyword>
<dbReference type="Gene3D" id="1.20.144.10">
    <property type="entry name" value="Phosphatidic acid phosphatase type 2/haloperoxidase"/>
    <property type="match status" value="1"/>
</dbReference>
<keyword evidence="6 8" id="KW-0472">Membrane</keyword>